<evidence type="ECO:0000256" key="9">
    <source>
        <dbReference type="SAM" id="Phobius"/>
    </source>
</evidence>
<sequence>MKNKPVLDNNNKEREARRTSLLSNPQFWSIVVIFVLITLHYYDNLTSFRLFAEPDLPLGITRHTIDRILYLVPIILSSLIFGPKGGKITVLIAFLAMLPRSLLISVEPLSALWETVVITLIGSLAPAGLDRYRQQEIQLEATKERLESTERELFSKVQLSIEQQRQLSVINTFSRMLSQSLEFEQVMSTTVDMVMGVMQVEVVIIFSLDDDGVLRVVSYRGIQEESAVSLDGMRLGEGLSGRVAETGQPLIIEDVSAEPKLCNLPIAVESLKTELCVPLMAHGKIMGTLFVASRMEREFASPDVELLMALGNLVGVAMRNAYLYCDREIAAAQLKSSEKRYRQLFENAHDAIWVQDLTGTITAANTAAAELFGCSLSELVGVDSHQFFLHRDYTVSSAIQEDLLSGKGEVSQEPFRQKITKKDGTEAIIMLTTNLLSSNSHPDGFQFIGRDITKEVRMQENQSFYLQQITKAHEDERLRISRDLHDSTAQNIIAMLRQVEKFSEENTQFSDDKLKFLWSLHAELKETLQEIRELSRDLRPSVLDNLGLLPAVEWLVEQLKNDHSIKATLEVTGKDHRFAPELEITLFRIIQEALRNITKHSLASEVKVNIELNDGETMVTICDNGQGFNLPVTTGELSRQGKLGIDGMQTRARLVGGTFSIVTNPGEGTTINVTIPA</sequence>
<dbReference type="Gene3D" id="3.30.450.20">
    <property type="entry name" value="PAS domain"/>
    <property type="match status" value="1"/>
</dbReference>
<dbReference type="SUPFAM" id="SSF55781">
    <property type="entry name" value="GAF domain-like"/>
    <property type="match status" value="1"/>
</dbReference>
<keyword evidence="6" id="KW-0418">Kinase</keyword>
<keyword evidence="7" id="KW-0067">ATP-binding</keyword>
<comment type="caution">
    <text evidence="11">The sequence shown here is derived from an EMBL/GenBank/DDBJ whole genome shotgun (WGS) entry which is preliminary data.</text>
</comment>
<evidence type="ECO:0000256" key="3">
    <source>
        <dbReference type="ARBA" id="ARBA00022553"/>
    </source>
</evidence>
<comment type="catalytic activity">
    <reaction evidence="1">
        <text>ATP + protein L-histidine = ADP + protein N-phospho-L-histidine.</text>
        <dbReference type="EC" id="2.7.13.3"/>
    </reaction>
</comment>
<dbReference type="AlphaFoldDB" id="A0A2M7T761"/>
<dbReference type="GO" id="GO:0006355">
    <property type="term" value="P:regulation of DNA-templated transcription"/>
    <property type="evidence" value="ECO:0007669"/>
    <property type="project" value="InterPro"/>
</dbReference>
<dbReference type="InterPro" id="IPR029016">
    <property type="entry name" value="GAF-like_dom_sf"/>
</dbReference>
<dbReference type="Proteomes" id="UP000230956">
    <property type="component" value="Unassembled WGS sequence"/>
</dbReference>
<dbReference type="GO" id="GO:0016020">
    <property type="term" value="C:membrane"/>
    <property type="evidence" value="ECO:0007669"/>
    <property type="project" value="InterPro"/>
</dbReference>
<dbReference type="InterPro" id="IPR050482">
    <property type="entry name" value="Sensor_HK_TwoCompSys"/>
</dbReference>
<dbReference type="InterPro" id="IPR003594">
    <property type="entry name" value="HATPase_dom"/>
</dbReference>
<dbReference type="PANTHER" id="PTHR24421">
    <property type="entry name" value="NITRATE/NITRITE SENSOR PROTEIN NARX-RELATED"/>
    <property type="match status" value="1"/>
</dbReference>
<dbReference type="SUPFAM" id="SSF55874">
    <property type="entry name" value="ATPase domain of HSP90 chaperone/DNA topoisomerase II/histidine kinase"/>
    <property type="match status" value="1"/>
</dbReference>
<evidence type="ECO:0000256" key="7">
    <source>
        <dbReference type="ARBA" id="ARBA00022840"/>
    </source>
</evidence>
<evidence type="ECO:0000256" key="2">
    <source>
        <dbReference type="ARBA" id="ARBA00012438"/>
    </source>
</evidence>
<reference evidence="12" key="1">
    <citation type="submission" date="2017-09" db="EMBL/GenBank/DDBJ databases">
        <title>Depth-based differentiation of microbial function through sediment-hosted aquifers and enrichment of novel symbionts in the deep terrestrial subsurface.</title>
        <authorList>
            <person name="Probst A.J."/>
            <person name="Ladd B."/>
            <person name="Jarett J.K."/>
            <person name="Geller-Mcgrath D.E."/>
            <person name="Sieber C.M.K."/>
            <person name="Emerson J.B."/>
            <person name="Anantharaman K."/>
            <person name="Thomas B.C."/>
            <person name="Malmstrom R."/>
            <person name="Stieglmeier M."/>
            <person name="Klingl A."/>
            <person name="Woyke T."/>
            <person name="Ryan C.M."/>
            <person name="Banfield J.F."/>
        </authorList>
    </citation>
    <scope>NUCLEOTIDE SEQUENCE [LARGE SCALE GENOMIC DNA]</scope>
</reference>
<proteinExistence type="predicted"/>
<evidence type="ECO:0000313" key="12">
    <source>
        <dbReference type="Proteomes" id="UP000230956"/>
    </source>
</evidence>
<keyword evidence="9" id="KW-0472">Membrane</keyword>
<dbReference type="Gene3D" id="3.30.565.10">
    <property type="entry name" value="Histidine kinase-like ATPase, C-terminal domain"/>
    <property type="match status" value="1"/>
</dbReference>
<dbReference type="PROSITE" id="PS50112">
    <property type="entry name" value="PAS"/>
    <property type="match status" value="1"/>
</dbReference>
<dbReference type="NCBIfam" id="TIGR00229">
    <property type="entry name" value="sensory_box"/>
    <property type="match status" value="1"/>
</dbReference>
<dbReference type="EC" id="2.7.13.3" evidence="2"/>
<keyword evidence="5" id="KW-0547">Nucleotide-binding</keyword>
<keyword evidence="9" id="KW-0812">Transmembrane</keyword>
<dbReference type="GO" id="GO:0046983">
    <property type="term" value="F:protein dimerization activity"/>
    <property type="evidence" value="ECO:0007669"/>
    <property type="project" value="InterPro"/>
</dbReference>
<dbReference type="InterPro" id="IPR035965">
    <property type="entry name" value="PAS-like_dom_sf"/>
</dbReference>
<evidence type="ECO:0000259" key="10">
    <source>
        <dbReference type="PROSITE" id="PS50112"/>
    </source>
</evidence>
<dbReference type="PANTHER" id="PTHR24421:SF10">
    <property type="entry name" value="NITRATE_NITRITE SENSOR PROTEIN NARQ"/>
    <property type="match status" value="1"/>
</dbReference>
<dbReference type="Pfam" id="PF07730">
    <property type="entry name" value="HisKA_3"/>
    <property type="match status" value="1"/>
</dbReference>
<evidence type="ECO:0000256" key="5">
    <source>
        <dbReference type="ARBA" id="ARBA00022741"/>
    </source>
</evidence>
<dbReference type="InterPro" id="IPR000014">
    <property type="entry name" value="PAS"/>
</dbReference>
<dbReference type="InterPro" id="IPR003018">
    <property type="entry name" value="GAF"/>
</dbReference>
<feature type="domain" description="PAS" evidence="10">
    <location>
        <begin position="337"/>
        <end position="381"/>
    </location>
</feature>
<dbReference type="InterPro" id="IPR036890">
    <property type="entry name" value="HATPase_C_sf"/>
</dbReference>
<evidence type="ECO:0000256" key="6">
    <source>
        <dbReference type="ARBA" id="ARBA00022777"/>
    </source>
</evidence>
<keyword evidence="8" id="KW-0902">Two-component regulatory system</keyword>
<dbReference type="InterPro" id="IPR013767">
    <property type="entry name" value="PAS_fold"/>
</dbReference>
<dbReference type="GO" id="GO:0005524">
    <property type="term" value="F:ATP binding"/>
    <property type="evidence" value="ECO:0007669"/>
    <property type="project" value="UniProtKB-KW"/>
</dbReference>
<organism evidence="11 12">
    <name type="scientific">Candidatus Aquicultor secundus</name>
    <dbReference type="NCBI Taxonomy" id="1973895"/>
    <lineage>
        <taxon>Bacteria</taxon>
        <taxon>Bacillati</taxon>
        <taxon>Actinomycetota</taxon>
        <taxon>Candidatus Aquicultoria</taxon>
        <taxon>Candidatus Aquicultorales</taxon>
        <taxon>Candidatus Aquicultoraceae</taxon>
        <taxon>Candidatus Aquicultor</taxon>
    </lineage>
</organism>
<evidence type="ECO:0000256" key="1">
    <source>
        <dbReference type="ARBA" id="ARBA00000085"/>
    </source>
</evidence>
<protein>
    <recommendedName>
        <fullName evidence="2">histidine kinase</fullName>
        <ecNumber evidence="2">2.7.13.3</ecNumber>
    </recommendedName>
</protein>
<keyword evidence="9" id="KW-1133">Transmembrane helix</keyword>
<dbReference type="Gene3D" id="1.20.5.1930">
    <property type="match status" value="1"/>
</dbReference>
<evidence type="ECO:0000256" key="8">
    <source>
        <dbReference type="ARBA" id="ARBA00023012"/>
    </source>
</evidence>
<gene>
    <name evidence="11" type="ORF">COY37_07015</name>
</gene>
<dbReference type="SMART" id="SM00091">
    <property type="entry name" value="PAS"/>
    <property type="match status" value="1"/>
</dbReference>
<keyword evidence="3" id="KW-0597">Phosphoprotein</keyword>
<dbReference type="EMBL" id="PFNG01000166">
    <property type="protein sequence ID" value="PIZ37700.1"/>
    <property type="molecule type" value="Genomic_DNA"/>
</dbReference>
<feature type="transmembrane region" description="Helical" evidence="9">
    <location>
        <begin position="21"/>
        <end position="42"/>
    </location>
</feature>
<accession>A0A2M7T761</accession>
<dbReference type="SMART" id="SM00065">
    <property type="entry name" value="GAF"/>
    <property type="match status" value="1"/>
</dbReference>
<dbReference type="Gene3D" id="3.30.450.40">
    <property type="match status" value="1"/>
</dbReference>
<dbReference type="SUPFAM" id="SSF55785">
    <property type="entry name" value="PYP-like sensor domain (PAS domain)"/>
    <property type="match status" value="1"/>
</dbReference>
<dbReference type="GO" id="GO:0000155">
    <property type="term" value="F:phosphorelay sensor kinase activity"/>
    <property type="evidence" value="ECO:0007669"/>
    <property type="project" value="InterPro"/>
</dbReference>
<name>A0A2M7T761_9ACTN</name>
<evidence type="ECO:0000256" key="4">
    <source>
        <dbReference type="ARBA" id="ARBA00022679"/>
    </source>
</evidence>
<evidence type="ECO:0000313" key="11">
    <source>
        <dbReference type="EMBL" id="PIZ37700.1"/>
    </source>
</evidence>
<dbReference type="Pfam" id="PF13185">
    <property type="entry name" value="GAF_2"/>
    <property type="match status" value="1"/>
</dbReference>
<dbReference type="CDD" id="cd16917">
    <property type="entry name" value="HATPase_UhpB-NarQ-NarX-like"/>
    <property type="match status" value="1"/>
</dbReference>
<dbReference type="Pfam" id="PF00989">
    <property type="entry name" value="PAS"/>
    <property type="match status" value="1"/>
</dbReference>
<dbReference type="InterPro" id="IPR011712">
    <property type="entry name" value="Sig_transdc_His_kin_sub3_dim/P"/>
</dbReference>
<dbReference type="Pfam" id="PF02518">
    <property type="entry name" value="HATPase_c"/>
    <property type="match status" value="1"/>
</dbReference>
<dbReference type="RefSeq" id="WP_286679095.1">
    <property type="nucleotide sequence ID" value="NZ_MNXI01000128.1"/>
</dbReference>
<keyword evidence="4" id="KW-0808">Transferase</keyword>